<evidence type="ECO:0000313" key="3">
    <source>
        <dbReference type="EMBL" id="MFB9898493.1"/>
    </source>
</evidence>
<evidence type="ECO:0000259" key="2">
    <source>
        <dbReference type="Pfam" id="PF01757"/>
    </source>
</evidence>
<keyword evidence="3" id="KW-0012">Acyltransferase</keyword>
<feature type="domain" description="Acyltransferase 3" evidence="2">
    <location>
        <begin position="16"/>
        <end position="351"/>
    </location>
</feature>
<dbReference type="GO" id="GO:0016746">
    <property type="term" value="F:acyltransferase activity"/>
    <property type="evidence" value="ECO:0007669"/>
    <property type="project" value="UniProtKB-KW"/>
</dbReference>
<organism evidence="3 4">
    <name type="scientific">Hallella seregens ATCC 51272</name>
    <dbReference type="NCBI Taxonomy" id="1336250"/>
    <lineage>
        <taxon>Bacteria</taxon>
        <taxon>Pseudomonadati</taxon>
        <taxon>Bacteroidota</taxon>
        <taxon>Bacteroidia</taxon>
        <taxon>Bacteroidales</taxon>
        <taxon>Prevotellaceae</taxon>
        <taxon>Hallella</taxon>
    </lineage>
</organism>
<dbReference type="RefSeq" id="WP_027951759.1">
    <property type="nucleotide sequence ID" value="NZ_JADU01000007.1"/>
</dbReference>
<keyword evidence="1" id="KW-0472">Membrane</keyword>
<keyword evidence="3" id="KW-0808">Transferase</keyword>
<comment type="caution">
    <text evidence="3">The sequence shown here is derived from an EMBL/GenBank/DDBJ whole genome shotgun (WGS) entry which is preliminary data.</text>
</comment>
<feature type="transmembrane region" description="Helical" evidence="1">
    <location>
        <begin position="332"/>
        <end position="351"/>
    </location>
</feature>
<protein>
    <submittedName>
        <fullName evidence="3">Acyltransferase family protein</fullName>
    </submittedName>
</protein>
<feature type="transmembrane region" description="Helical" evidence="1">
    <location>
        <begin position="110"/>
        <end position="130"/>
    </location>
</feature>
<dbReference type="EMBL" id="JBHLZF010000002">
    <property type="protein sequence ID" value="MFB9898493.1"/>
    <property type="molecule type" value="Genomic_DNA"/>
</dbReference>
<keyword evidence="1" id="KW-1133">Transmembrane helix</keyword>
<accession>A0ABV5ZM87</accession>
<dbReference type="Pfam" id="PF01757">
    <property type="entry name" value="Acyl_transf_3"/>
    <property type="match status" value="1"/>
</dbReference>
<evidence type="ECO:0000313" key="4">
    <source>
        <dbReference type="Proteomes" id="UP001589688"/>
    </source>
</evidence>
<proteinExistence type="predicted"/>
<name>A0ABV5ZM87_9BACT</name>
<feature type="transmembrane region" description="Helical" evidence="1">
    <location>
        <begin position="216"/>
        <end position="232"/>
    </location>
</feature>
<gene>
    <name evidence="3" type="ORF">ACFFK8_11990</name>
</gene>
<feature type="transmembrane region" description="Helical" evidence="1">
    <location>
        <begin position="187"/>
        <end position="204"/>
    </location>
</feature>
<sequence length="364" mass="41324">MEYRINHELLSRAECNALRGLAIFGIFLHNYCHWLGPVVKENEYQFFRHNAAWLDQALTAPDALLPLHLLSFFGHYGVPVFLFLSAFGLERKYGGPAPAAAPLAFVRYHYLKLFKMMIVGFICFAIVDVLTPGRWHYSVVQIVAQLAMLNNLLPEPDRNIWPGPYWFFGLMLQLYIVYRLLLHRRHWGWTVGLMLACTAAQLLFDPEGEALNRYRYNFMGGMLPFGMGLLFARYGERVILLRLNAGALLMSAVITSFFIYGLSGSFWGWVLVPALVCYASVYVVKFVGSVRLGGLSARLLWVLEWMGSLSAALFVIHPVLRKLFIPISRGGDVYVGLLLYVITSLGAAWLIRELMKKIPNPHLS</sequence>
<keyword evidence="1" id="KW-0812">Transmembrane</keyword>
<feature type="transmembrane region" description="Helical" evidence="1">
    <location>
        <begin position="266"/>
        <end position="287"/>
    </location>
</feature>
<feature type="transmembrane region" description="Helical" evidence="1">
    <location>
        <begin position="299"/>
        <end position="320"/>
    </location>
</feature>
<reference evidence="3 4" key="1">
    <citation type="submission" date="2024-09" db="EMBL/GenBank/DDBJ databases">
        <authorList>
            <person name="Sun Q."/>
            <person name="Mori K."/>
        </authorList>
    </citation>
    <scope>NUCLEOTIDE SEQUENCE [LARGE SCALE GENOMIC DNA]</scope>
    <source>
        <strain evidence="3 4">ATCC 51272</strain>
    </source>
</reference>
<dbReference type="InterPro" id="IPR002656">
    <property type="entry name" value="Acyl_transf_3_dom"/>
</dbReference>
<feature type="transmembrane region" description="Helical" evidence="1">
    <location>
        <begin position="239"/>
        <end position="260"/>
    </location>
</feature>
<dbReference type="Proteomes" id="UP001589688">
    <property type="component" value="Unassembled WGS sequence"/>
</dbReference>
<feature type="transmembrane region" description="Helical" evidence="1">
    <location>
        <begin position="69"/>
        <end position="89"/>
    </location>
</feature>
<keyword evidence="4" id="KW-1185">Reference proteome</keyword>
<evidence type="ECO:0000256" key="1">
    <source>
        <dbReference type="SAM" id="Phobius"/>
    </source>
</evidence>
<feature type="transmembrane region" description="Helical" evidence="1">
    <location>
        <begin position="165"/>
        <end position="182"/>
    </location>
</feature>